<reference evidence="1 2" key="1">
    <citation type="submission" date="2024-04" db="EMBL/GenBank/DDBJ databases">
        <title>Novel genus in family Flammeovirgaceae.</title>
        <authorList>
            <person name="Nguyen T.H."/>
            <person name="Vuong T.Q."/>
            <person name="Le H."/>
            <person name="Kim S.-G."/>
        </authorList>
    </citation>
    <scope>NUCLEOTIDE SEQUENCE [LARGE SCALE GENOMIC DNA]</scope>
    <source>
        <strain evidence="1 2">JCM 23209</strain>
    </source>
</reference>
<evidence type="ECO:0000313" key="2">
    <source>
        <dbReference type="Proteomes" id="UP001403385"/>
    </source>
</evidence>
<name>A0AAW9SHC9_9BACT</name>
<dbReference type="RefSeq" id="WP_346823991.1">
    <property type="nucleotide sequence ID" value="NZ_JBDKWZ010000020.1"/>
</dbReference>
<keyword evidence="2" id="KW-1185">Reference proteome</keyword>
<dbReference type="PANTHER" id="PTHR36452">
    <property type="entry name" value="CHROMOSOME 12, WHOLE GENOME SHOTGUN SEQUENCE"/>
    <property type="match status" value="1"/>
</dbReference>
<dbReference type="AlphaFoldDB" id="A0AAW9SHC9"/>
<dbReference type="EMBL" id="JBDKWZ010000020">
    <property type="protein sequence ID" value="MEN7551210.1"/>
    <property type="molecule type" value="Genomic_DNA"/>
</dbReference>
<accession>A0AAW9SHC9</accession>
<gene>
    <name evidence="1" type="ORF">AAG747_25050</name>
</gene>
<comment type="caution">
    <text evidence="1">The sequence shown here is derived from an EMBL/GenBank/DDBJ whole genome shotgun (WGS) entry which is preliminary data.</text>
</comment>
<dbReference type="NCBIfam" id="TIGR02453">
    <property type="entry name" value="TIGR02453 family protein"/>
    <property type="match status" value="1"/>
</dbReference>
<dbReference type="InterPro" id="IPR012808">
    <property type="entry name" value="CHP02453"/>
</dbReference>
<dbReference type="PIRSF" id="PIRSF028451">
    <property type="entry name" value="UCP028451"/>
    <property type="match status" value="1"/>
</dbReference>
<dbReference type="Proteomes" id="UP001403385">
    <property type="component" value="Unassembled WGS sequence"/>
</dbReference>
<proteinExistence type="predicted"/>
<protein>
    <submittedName>
        <fullName evidence="1">DUF2461 domain-containing protein</fullName>
    </submittedName>
</protein>
<dbReference type="Pfam" id="PF09365">
    <property type="entry name" value="DUF2461"/>
    <property type="match status" value="1"/>
</dbReference>
<evidence type="ECO:0000313" key="1">
    <source>
        <dbReference type="EMBL" id="MEN7551210.1"/>
    </source>
</evidence>
<organism evidence="1 2">
    <name type="scientific">Rapidithrix thailandica</name>
    <dbReference type="NCBI Taxonomy" id="413964"/>
    <lineage>
        <taxon>Bacteria</taxon>
        <taxon>Pseudomonadati</taxon>
        <taxon>Bacteroidota</taxon>
        <taxon>Cytophagia</taxon>
        <taxon>Cytophagales</taxon>
        <taxon>Flammeovirgaceae</taxon>
        <taxon>Rapidithrix</taxon>
    </lineage>
</organism>
<dbReference type="PANTHER" id="PTHR36452:SF1">
    <property type="entry name" value="DUF2461 DOMAIN-CONTAINING PROTEIN"/>
    <property type="match status" value="1"/>
</dbReference>
<dbReference type="InterPro" id="IPR015996">
    <property type="entry name" value="UCP028451"/>
</dbReference>
<sequence length="219" mass="25509">MDLRQTLDFLTKLSENNNREWMMENKPEYEKARQTFKSLVESVISGVSKLDDTLGVLEAKQCIFRINRDIRFSKDKRPYKENFGAFICPGGRKSGMAGYYVHLQPGESFLAGGVYMPGGQQLAKIRQEIDYNTEDFLKLIQDQKFVEYFTEIKGEKLKTAPKGYPKDHPHIDLLRFKSYLMMHPIQDKTVLENGFEQYLLQVFEAMKPFNHFLNTAIND</sequence>